<protein>
    <submittedName>
        <fullName evidence="3">Beta-lactamase-like protein</fullName>
    </submittedName>
</protein>
<gene>
    <name evidence="3" type="ORF">BM221_009781</name>
</gene>
<accession>A0A2N6NAT7</accession>
<name>A0A2N6NAT7_BEABA</name>
<evidence type="ECO:0000313" key="4">
    <source>
        <dbReference type="Proteomes" id="UP000235728"/>
    </source>
</evidence>
<organism evidence="3 4">
    <name type="scientific">Beauveria bassiana</name>
    <name type="common">White muscardine disease fungus</name>
    <name type="synonym">Tritirachium shiotae</name>
    <dbReference type="NCBI Taxonomy" id="176275"/>
    <lineage>
        <taxon>Eukaryota</taxon>
        <taxon>Fungi</taxon>
        <taxon>Dikarya</taxon>
        <taxon>Ascomycota</taxon>
        <taxon>Pezizomycotina</taxon>
        <taxon>Sordariomycetes</taxon>
        <taxon>Hypocreomycetidae</taxon>
        <taxon>Hypocreales</taxon>
        <taxon>Cordycipitaceae</taxon>
        <taxon>Beauveria</taxon>
    </lineage>
</organism>
<dbReference type="PANTHER" id="PTHR22935:SF97">
    <property type="entry name" value="BETA-LACTAMASE-RELATED DOMAIN-CONTAINING PROTEIN"/>
    <property type="match status" value="1"/>
</dbReference>
<dbReference type="InterPro" id="IPR001466">
    <property type="entry name" value="Beta-lactam-related"/>
</dbReference>
<dbReference type="SUPFAM" id="SSF56601">
    <property type="entry name" value="beta-lactamase/transpeptidase-like"/>
    <property type="match status" value="1"/>
</dbReference>
<dbReference type="EMBL" id="MRVG01000013">
    <property type="protein sequence ID" value="PMB64393.1"/>
    <property type="molecule type" value="Genomic_DNA"/>
</dbReference>
<sequence>MQPQSLINVMAYGCVLSANAPSGQRSTQRLNLVGARVATVFSQQLGAMDPSKIGVPEHLYEPTPGAEFTMRLSYVLSAIAALCSSVALADFTTPTYPTPADLSSNHSLVHAGWKNLTSTWDRHLQGKLNAPAAAAFAGVENVTFSVGLFSLNDPLALKLQYHYTAPEVKTALVGTRKVDEDSIYRVASVSKLITTFAGLLELEDKDWHRPLAQINPAFKRQRKNATAVDVIKTIEWDKITPWALASQLSGLPTLGFLGDSYNESLASAMGGPVVNTSTLGACVAKLYNDPFSLDCSTAEIISSLKDLPPNFLPWSTPVYSDLNFMLLGLAISDLTNKSIADVYRSSVFTPLNMSSSSTKSQNATLPREVVVGAPAAYLALDAFPSTVPAGGVLSSLGDLQRLGLGILNSTLLPAEATRRWMKPVSHTPSLSYSIGAPWEIYRFVHPGTGRVTDMYTKLGDAGNHGAALALIPQYDAGFAFLNAASAEAAPLRSDIALSILDAVTATVLPALEAEALAEARRNFIGEYKSLAGGKVAASLTVGFSASTDPTDVHSGLVITEWTYNGTDILKVWFGSDRPRLEQSIVRHGEDGKPRQVAFIASTYHQTPTYEAAGTTGPWTGFYHSNGDFVYTDQQRWAGQPVRELVFELDGKGAAVKCTPLYQGIELTKAKKRTS</sequence>
<dbReference type="Pfam" id="PF00144">
    <property type="entry name" value="Beta-lactamase"/>
    <property type="match status" value="1"/>
</dbReference>
<evidence type="ECO:0000259" key="2">
    <source>
        <dbReference type="Pfam" id="PF26335"/>
    </source>
</evidence>
<evidence type="ECO:0000313" key="3">
    <source>
        <dbReference type="EMBL" id="PMB64393.1"/>
    </source>
</evidence>
<dbReference type="InterPro" id="IPR058664">
    <property type="entry name" value="ARB_00930-like_C"/>
</dbReference>
<feature type="domain" description="Beta-lactamase-related" evidence="1">
    <location>
        <begin position="174"/>
        <end position="482"/>
    </location>
</feature>
<dbReference type="InterPro" id="IPR012338">
    <property type="entry name" value="Beta-lactam/transpept-like"/>
</dbReference>
<feature type="domain" description="Beta-lactamase-like ARB-00930-like C-terminal" evidence="2">
    <location>
        <begin position="516"/>
        <end position="669"/>
    </location>
</feature>
<dbReference type="Proteomes" id="UP000235728">
    <property type="component" value="Unassembled WGS sequence"/>
</dbReference>
<reference evidence="3 4" key="1">
    <citation type="journal article" date="2016" name="Appl. Microbiol. Biotechnol.">
        <title>Characterization of T-DNA insertion mutants with decreased virulence in the entomopathogenic fungus Beauveria bassiana JEF-007.</title>
        <authorList>
            <person name="Kim S."/>
            <person name="Lee S.J."/>
            <person name="Nai Y.S."/>
            <person name="Yu J.S."/>
            <person name="Lee M.R."/>
            <person name="Yang Y.T."/>
            <person name="Kim J.S."/>
        </authorList>
    </citation>
    <scope>NUCLEOTIDE SEQUENCE [LARGE SCALE GENOMIC DNA]</scope>
    <source>
        <strain evidence="3 4">JEF-007</strain>
    </source>
</reference>
<proteinExistence type="predicted"/>
<evidence type="ECO:0000259" key="1">
    <source>
        <dbReference type="Pfam" id="PF00144"/>
    </source>
</evidence>
<dbReference type="AlphaFoldDB" id="A0A2N6NAT7"/>
<dbReference type="InterPro" id="IPR051478">
    <property type="entry name" value="Beta-lactamase-like_AB/R"/>
</dbReference>
<comment type="caution">
    <text evidence="3">The sequence shown here is derived from an EMBL/GenBank/DDBJ whole genome shotgun (WGS) entry which is preliminary data.</text>
</comment>
<dbReference type="Pfam" id="PF26335">
    <property type="entry name" value="ARB_00930_C"/>
    <property type="match status" value="1"/>
</dbReference>
<dbReference type="PANTHER" id="PTHR22935">
    <property type="entry name" value="PENICILLIN-BINDING PROTEIN"/>
    <property type="match status" value="1"/>
</dbReference>
<dbReference type="OMA" id="WEIYRYV"/>
<dbReference type="Gene3D" id="3.40.710.10">
    <property type="entry name" value="DD-peptidase/beta-lactamase superfamily"/>
    <property type="match status" value="1"/>
</dbReference>